<dbReference type="InterPro" id="IPR043128">
    <property type="entry name" value="Rev_trsase/Diguanyl_cyclase"/>
</dbReference>
<evidence type="ECO:0000256" key="1">
    <source>
        <dbReference type="ARBA" id="ARBA00010945"/>
    </source>
</evidence>
<dbReference type="GO" id="GO:0009432">
    <property type="term" value="P:SOS response"/>
    <property type="evidence" value="ECO:0007669"/>
    <property type="project" value="TreeGrafter"/>
</dbReference>
<accession>A0A9D0ZRN1</accession>
<comment type="caution">
    <text evidence="5">The sequence shown here is derived from an EMBL/GenBank/DDBJ whole genome shotgun (WGS) entry which is preliminary data.</text>
</comment>
<dbReference type="InterPro" id="IPR043502">
    <property type="entry name" value="DNA/RNA_pol_sf"/>
</dbReference>
<evidence type="ECO:0000256" key="3">
    <source>
        <dbReference type="SAM" id="Coils"/>
    </source>
</evidence>
<keyword evidence="2" id="KW-0515">Mutator protein</keyword>
<organism evidence="5 6">
    <name type="scientific">Candidatus Coprosoma intestinipullorum</name>
    <dbReference type="NCBI Taxonomy" id="2840752"/>
    <lineage>
        <taxon>Bacteria</taxon>
        <taxon>Bacillati</taxon>
        <taxon>Bacillota</taxon>
        <taxon>Bacillota incertae sedis</taxon>
        <taxon>Candidatus Coprosoma</taxon>
    </lineage>
</organism>
<dbReference type="Proteomes" id="UP000886786">
    <property type="component" value="Unassembled WGS sequence"/>
</dbReference>
<dbReference type="PANTHER" id="PTHR11076">
    <property type="entry name" value="DNA REPAIR POLYMERASE UMUC / TRANSFERASE FAMILY MEMBER"/>
    <property type="match status" value="1"/>
</dbReference>
<sequence>MDKIIMHIDVNNAFLSWTATKMVKEGKKDLRKTYAIIGGDEKQRSGIVLAKSPLAKKKGVVTGETIYNAKKKCPYLEVYPPEFSYYKKMSNALFNLISKYTPDLEKMSIDECFIDYTPIMHIYGDPLKFAYNLKNEVKKTLGFTVNVGIANNKLCAKMASDFSKPDKVHTLFKTEIKTKMWPLPIDELFGVGKKTAIKLKNLNINTVEDLALTDKDKLKPIFKNMTDDLIDSAWGRGSDIVESSIDPPKGIGNETTLNHNIFSKEELHQYLLALSENVTIRLRKQNKYASVVVVTLKDKYFKRFSHQKKLVNATNITEEVYETAKEVLDEMKVDDGIRLIGVRLDGLKDEVNHQVSLFENLEEREETKKLDKTIDNLKEKYGFKIIKKASLINDNTRSKY</sequence>
<dbReference type="PANTHER" id="PTHR11076:SF33">
    <property type="entry name" value="DNA POLYMERASE KAPPA"/>
    <property type="match status" value="1"/>
</dbReference>
<dbReference type="Gene3D" id="3.40.1170.60">
    <property type="match status" value="1"/>
</dbReference>
<evidence type="ECO:0000313" key="5">
    <source>
        <dbReference type="EMBL" id="HIQ90907.1"/>
    </source>
</evidence>
<dbReference type="Pfam" id="PF11799">
    <property type="entry name" value="IMS_C"/>
    <property type="match status" value="1"/>
</dbReference>
<feature type="domain" description="UmuC" evidence="4">
    <location>
        <begin position="5"/>
        <end position="192"/>
    </location>
</feature>
<dbReference type="SUPFAM" id="SSF100879">
    <property type="entry name" value="Lesion bypass DNA polymerase (Y-family), little finger domain"/>
    <property type="match status" value="1"/>
</dbReference>
<dbReference type="Pfam" id="PF00817">
    <property type="entry name" value="IMS"/>
    <property type="match status" value="1"/>
</dbReference>
<evidence type="ECO:0000259" key="4">
    <source>
        <dbReference type="PROSITE" id="PS50173"/>
    </source>
</evidence>
<keyword evidence="3" id="KW-0175">Coiled coil</keyword>
<dbReference type="InterPro" id="IPR024728">
    <property type="entry name" value="PolY_HhH_motif"/>
</dbReference>
<dbReference type="Pfam" id="PF11798">
    <property type="entry name" value="IMS_HHH"/>
    <property type="match status" value="1"/>
</dbReference>
<gene>
    <name evidence="5" type="ORF">IAB27_04715</name>
</gene>
<reference evidence="5" key="1">
    <citation type="submission" date="2020-10" db="EMBL/GenBank/DDBJ databases">
        <authorList>
            <person name="Gilroy R."/>
        </authorList>
    </citation>
    <scope>NUCLEOTIDE SEQUENCE</scope>
    <source>
        <strain evidence="5">CHK147-3167</strain>
    </source>
</reference>
<feature type="coiled-coil region" evidence="3">
    <location>
        <begin position="344"/>
        <end position="380"/>
    </location>
</feature>
<dbReference type="InterPro" id="IPR022880">
    <property type="entry name" value="DNApol_IV"/>
</dbReference>
<reference evidence="5" key="2">
    <citation type="journal article" date="2021" name="PeerJ">
        <title>Extensive microbial diversity within the chicken gut microbiome revealed by metagenomics and culture.</title>
        <authorList>
            <person name="Gilroy R."/>
            <person name="Ravi A."/>
            <person name="Getino M."/>
            <person name="Pursley I."/>
            <person name="Horton D.L."/>
            <person name="Alikhan N.F."/>
            <person name="Baker D."/>
            <person name="Gharbi K."/>
            <person name="Hall N."/>
            <person name="Watson M."/>
            <person name="Adriaenssens E.M."/>
            <person name="Foster-Nyarko E."/>
            <person name="Jarju S."/>
            <person name="Secka A."/>
            <person name="Antonio M."/>
            <person name="Oren A."/>
            <person name="Chaudhuri R.R."/>
            <person name="La Ragione R."/>
            <person name="Hildebrand F."/>
            <person name="Pallen M.J."/>
        </authorList>
    </citation>
    <scope>NUCLEOTIDE SEQUENCE</scope>
    <source>
        <strain evidence="5">CHK147-3167</strain>
    </source>
</reference>
<dbReference type="Gene3D" id="3.30.1490.100">
    <property type="entry name" value="DNA polymerase, Y-family, little finger domain"/>
    <property type="match status" value="1"/>
</dbReference>
<dbReference type="GO" id="GO:0003887">
    <property type="term" value="F:DNA-directed DNA polymerase activity"/>
    <property type="evidence" value="ECO:0007669"/>
    <property type="project" value="InterPro"/>
</dbReference>
<protein>
    <submittedName>
        <fullName evidence="5">DNA polymerase IV</fullName>
    </submittedName>
</protein>
<dbReference type="InterPro" id="IPR001126">
    <property type="entry name" value="UmuC"/>
</dbReference>
<dbReference type="AlphaFoldDB" id="A0A9D0ZRN1"/>
<evidence type="ECO:0000313" key="6">
    <source>
        <dbReference type="Proteomes" id="UP000886786"/>
    </source>
</evidence>
<dbReference type="GO" id="GO:0042276">
    <property type="term" value="P:error-prone translesion synthesis"/>
    <property type="evidence" value="ECO:0007669"/>
    <property type="project" value="TreeGrafter"/>
</dbReference>
<dbReference type="EMBL" id="DVFV01000088">
    <property type="protein sequence ID" value="HIQ90907.1"/>
    <property type="molecule type" value="Genomic_DNA"/>
</dbReference>
<dbReference type="CDD" id="cd03586">
    <property type="entry name" value="PolY_Pol_IV_kappa"/>
    <property type="match status" value="1"/>
</dbReference>
<dbReference type="GO" id="GO:0005829">
    <property type="term" value="C:cytosol"/>
    <property type="evidence" value="ECO:0007669"/>
    <property type="project" value="TreeGrafter"/>
</dbReference>
<dbReference type="GO" id="GO:0003684">
    <property type="term" value="F:damaged DNA binding"/>
    <property type="evidence" value="ECO:0007669"/>
    <property type="project" value="InterPro"/>
</dbReference>
<dbReference type="PROSITE" id="PS50173">
    <property type="entry name" value="UMUC"/>
    <property type="match status" value="1"/>
</dbReference>
<dbReference type="InterPro" id="IPR050116">
    <property type="entry name" value="DNA_polymerase-Y"/>
</dbReference>
<dbReference type="Gene3D" id="1.10.150.20">
    <property type="entry name" value="5' to 3' exonuclease, C-terminal subdomain"/>
    <property type="match status" value="1"/>
</dbReference>
<dbReference type="InterPro" id="IPR036775">
    <property type="entry name" value="DNA_pol_Y-fam_lit_finger_sf"/>
</dbReference>
<dbReference type="Gene3D" id="3.30.70.270">
    <property type="match status" value="1"/>
</dbReference>
<name>A0A9D0ZRN1_9FIRM</name>
<comment type="similarity">
    <text evidence="1">Belongs to the DNA polymerase type-Y family.</text>
</comment>
<dbReference type="GO" id="GO:0006281">
    <property type="term" value="P:DNA repair"/>
    <property type="evidence" value="ECO:0007669"/>
    <property type="project" value="InterPro"/>
</dbReference>
<dbReference type="SUPFAM" id="SSF56672">
    <property type="entry name" value="DNA/RNA polymerases"/>
    <property type="match status" value="1"/>
</dbReference>
<evidence type="ECO:0000256" key="2">
    <source>
        <dbReference type="ARBA" id="ARBA00022457"/>
    </source>
</evidence>
<proteinExistence type="inferred from homology"/>
<dbReference type="InterPro" id="IPR017961">
    <property type="entry name" value="DNA_pol_Y-fam_little_finger"/>
</dbReference>